<dbReference type="AlphaFoldDB" id="A0A1Z3N690"/>
<dbReference type="InterPro" id="IPR038765">
    <property type="entry name" value="Papain-like_cys_pep_sf"/>
</dbReference>
<organism evidence="2 3">
    <name type="scientific">Bdellovibrio bacteriovorus</name>
    <dbReference type="NCBI Taxonomy" id="959"/>
    <lineage>
        <taxon>Bacteria</taxon>
        <taxon>Pseudomonadati</taxon>
        <taxon>Bdellovibrionota</taxon>
        <taxon>Bdellovibrionia</taxon>
        <taxon>Bdellovibrionales</taxon>
        <taxon>Pseudobdellovibrionaceae</taxon>
        <taxon>Bdellovibrio</taxon>
    </lineage>
</organism>
<accession>A0A1Z3N690</accession>
<sequence>MHGFMRKSLLLSLFGLLFSAQSFAAVLHFYSNPRVPQPLFHVTLEYKSYVYEADTREGGRRVPAHHLPAGHIRVEIPDELVNEQALLGQMGLPFDYNFIWDNQKTYCSKLVGIALNMKPLPMSFAGTHYVKYYPDWIHRNDPGISPDQILEFGLQHGRQIYPQ</sequence>
<evidence type="ECO:0000313" key="2">
    <source>
        <dbReference type="EMBL" id="ASD62983.1"/>
    </source>
</evidence>
<dbReference type="Gene3D" id="3.90.1720.10">
    <property type="entry name" value="endopeptidase domain like (from Nostoc punctiforme)"/>
    <property type="match status" value="1"/>
</dbReference>
<dbReference type="EMBL" id="CP020946">
    <property type="protein sequence ID" value="ASD62983.1"/>
    <property type="molecule type" value="Genomic_DNA"/>
</dbReference>
<evidence type="ECO:0000313" key="3">
    <source>
        <dbReference type="Proteomes" id="UP000197003"/>
    </source>
</evidence>
<evidence type="ECO:0000256" key="1">
    <source>
        <dbReference type="SAM" id="SignalP"/>
    </source>
</evidence>
<feature type="chain" id="PRO_5013029191" description="Lipoprotein" evidence="1">
    <location>
        <begin position="25"/>
        <end position="163"/>
    </location>
</feature>
<feature type="signal peptide" evidence="1">
    <location>
        <begin position="1"/>
        <end position="24"/>
    </location>
</feature>
<dbReference type="SUPFAM" id="SSF54001">
    <property type="entry name" value="Cysteine proteinases"/>
    <property type="match status" value="1"/>
</dbReference>
<dbReference type="OrthoDB" id="5297692at2"/>
<name>A0A1Z3N690_BDEBC</name>
<evidence type="ECO:0008006" key="4">
    <source>
        <dbReference type="Google" id="ProtNLM"/>
    </source>
</evidence>
<dbReference type="Proteomes" id="UP000197003">
    <property type="component" value="Chromosome"/>
</dbReference>
<protein>
    <recommendedName>
        <fullName evidence="4">Lipoprotein</fullName>
    </recommendedName>
</protein>
<reference evidence="2 3" key="1">
    <citation type="submission" date="2017-04" db="EMBL/GenBank/DDBJ databases">
        <title>Whole genome sequence of Bdellovibrio bacteriovorus strain SSB218315.</title>
        <authorList>
            <person name="Oyedara O."/>
            <person name="Rodriguez-Perez M.A."/>
        </authorList>
    </citation>
    <scope>NUCLEOTIDE SEQUENCE [LARGE SCALE GENOMIC DNA]</scope>
    <source>
        <strain evidence="2 3">SSB218315</strain>
    </source>
</reference>
<gene>
    <name evidence="2" type="ORF">B9G79_05065</name>
</gene>
<keyword evidence="1" id="KW-0732">Signal</keyword>
<proteinExistence type="predicted"/>